<dbReference type="Proteomes" id="UP000185779">
    <property type="component" value="Unassembled WGS sequence"/>
</dbReference>
<dbReference type="EMBL" id="LYOR01000001">
    <property type="protein sequence ID" value="OFV67009.1"/>
    <property type="molecule type" value="Genomic_DNA"/>
</dbReference>
<dbReference type="FunFam" id="3.80.30.20:FF:000002">
    <property type="entry name" value="threonylcarbamoyladenosine tRNA methylthiotransferase isoform X2"/>
    <property type="match status" value="1"/>
</dbReference>
<evidence type="ECO:0000313" key="16">
    <source>
        <dbReference type="EMBL" id="OFV67009.1"/>
    </source>
</evidence>
<dbReference type="Pfam" id="PF04055">
    <property type="entry name" value="Radical_SAM"/>
    <property type="match status" value="1"/>
</dbReference>
<feature type="domain" description="Radical SAM core" evidence="14">
    <location>
        <begin position="113"/>
        <end position="350"/>
    </location>
</feature>
<evidence type="ECO:0000256" key="7">
    <source>
        <dbReference type="ARBA" id="ARBA00022723"/>
    </source>
</evidence>
<dbReference type="InterPro" id="IPR038135">
    <property type="entry name" value="Methylthiotransferase_N_sf"/>
</dbReference>
<organism evidence="16 17">
    <name type="scientific">Candidatus Syntropharchaeum butanivorans</name>
    <dbReference type="NCBI Taxonomy" id="1839936"/>
    <lineage>
        <taxon>Archaea</taxon>
        <taxon>Methanobacteriati</taxon>
        <taxon>Methanobacteriota</taxon>
        <taxon>Stenosarchaea group</taxon>
        <taxon>Methanomicrobia</taxon>
        <taxon>Methanosarcinales</taxon>
        <taxon>ANME-2 cluster</taxon>
        <taxon>Candidatus Syntropharchaeum</taxon>
    </lineage>
</organism>
<protein>
    <recommendedName>
        <fullName evidence="11">tRNA-t(6)A37 methylthiotransferase</fullName>
        <ecNumber evidence="11">2.8.4.5</ecNumber>
    </recommendedName>
</protein>
<evidence type="ECO:0000259" key="14">
    <source>
        <dbReference type="PROSITE" id="PS51918"/>
    </source>
</evidence>
<keyword evidence="9 11" id="KW-0411">Iron-sulfur</keyword>
<dbReference type="InterPro" id="IPR058240">
    <property type="entry name" value="rSAM_sf"/>
</dbReference>
<evidence type="ECO:0000256" key="3">
    <source>
        <dbReference type="ARBA" id="ARBA00022485"/>
    </source>
</evidence>
<keyword evidence="8 11" id="KW-0408">Iron</keyword>
<dbReference type="AlphaFoldDB" id="A0A1F2P6P4"/>
<evidence type="ECO:0000259" key="12">
    <source>
        <dbReference type="PROSITE" id="PS50926"/>
    </source>
</evidence>
<dbReference type="InterPro" id="IPR006466">
    <property type="entry name" value="MiaB-like_arc_euk"/>
</dbReference>
<keyword evidence="7 11" id="KW-0479">Metal-binding</keyword>
<comment type="similarity">
    <text evidence="2 11">Belongs to the methylthiotransferase family. CDKAL1 subfamily.</text>
</comment>
<comment type="catalytic activity">
    <reaction evidence="10 11">
        <text>N(6)-L-threonylcarbamoyladenosine(37) in tRNA + (sulfur carrier)-SH + AH2 + 2 S-adenosyl-L-methionine = 2-methylsulfanyl-N(6)-L-threonylcarbamoyladenosine(37) in tRNA + (sulfur carrier)-H + 5'-deoxyadenosine + L-methionine + A + S-adenosyl-L-homocysteine + 2 H(+)</text>
        <dbReference type="Rhea" id="RHEA:37075"/>
        <dbReference type="Rhea" id="RHEA-COMP:10163"/>
        <dbReference type="Rhea" id="RHEA-COMP:11092"/>
        <dbReference type="Rhea" id="RHEA-COMP:14737"/>
        <dbReference type="Rhea" id="RHEA-COMP:14739"/>
        <dbReference type="ChEBI" id="CHEBI:13193"/>
        <dbReference type="ChEBI" id="CHEBI:15378"/>
        <dbReference type="ChEBI" id="CHEBI:17319"/>
        <dbReference type="ChEBI" id="CHEBI:17499"/>
        <dbReference type="ChEBI" id="CHEBI:29917"/>
        <dbReference type="ChEBI" id="CHEBI:57844"/>
        <dbReference type="ChEBI" id="CHEBI:57856"/>
        <dbReference type="ChEBI" id="CHEBI:59789"/>
        <dbReference type="ChEBI" id="CHEBI:64428"/>
        <dbReference type="ChEBI" id="CHEBI:74418"/>
        <dbReference type="ChEBI" id="CHEBI:74420"/>
        <dbReference type="EC" id="2.8.4.5"/>
    </reaction>
</comment>
<name>A0A1F2P6P4_9EURY</name>
<evidence type="ECO:0000259" key="13">
    <source>
        <dbReference type="PROSITE" id="PS51449"/>
    </source>
</evidence>
<evidence type="ECO:0000256" key="11">
    <source>
        <dbReference type="RuleBase" id="RU368081"/>
    </source>
</evidence>
<evidence type="ECO:0000256" key="5">
    <source>
        <dbReference type="ARBA" id="ARBA00022691"/>
    </source>
</evidence>
<dbReference type="InterPro" id="IPR002792">
    <property type="entry name" value="TRAM_dom"/>
</dbReference>
<keyword evidence="17" id="KW-1185">Reference proteome</keyword>
<evidence type="ECO:0000256" key="8">
    <source>
        <dbReference type="ARBA" id="ARBA00023004"/>
    </source>
</evidence>
<dbReference type="STRING" id="1839936.SBU_000302"/>
<proteinExistence type="inferred from homology"/>
<keyword evidence="4 11" id="KW-0808">Transferase</keyword>
<dbReference type="PROSITE" id="PS51918">
    <property type="entry name" value="RADICAL_SAM"/>
    <property type="match status" value="1"/>
</dbReference>
<dbReference type="InterPro" id="IPR020612">
    <property type="entry name" value="Methylthiotransferase_CS"/>
</dbReference>
<keyword evidence="6 11" id="KW-0819">tRNA processing</keyword>
<reference evidence="15" key="2">
    <citation type="journal article" date="2020" name="mSystems">
        <title>Genome- and Community-Level Interaction Insights into Carbon Utilization and Element Cycling Functions of Hydrothermarchaeota in Hydrothermal Sediment.</title>
        <authorList>
            <person name="Zhou Z."/>
            <person name="Liu Y."/>
            <person name="Xu W."/>
            <person name="Pan J."/>
            <person name="Luo Z.H."/>
            <person name="Li M."/>
        </authorList>
    </citation>
    <scope>NUCLEOTIDE SEQUENCE [LARGE SCALE GENOMIC DNA]</scope>
    <source>
        <strain evidence="15">HyVt-386</strain>
    </source>
</reference>
<dbReference type="NCBIfam" id="TIGR00089">
    <property type="entry name" value="MiaB/RimO family radical SAM methylthiotransferase"/>
    <property type="match status" value="1"/>
</dbReference>
<dbReference type="EMBL" id="DRIE01000132">
    <property type="protein sequence ID" value="HEC57825.1"/>
    <property type="molecule type" value="Genomic_DNA"/>
</dbReference>
<dbReference type="SFLD" id="SFLDG01082">
    <property type="entry name" value="B12-binding_domain_containing"/>
    <property type="match status" value="1"/>
</dbReference>
<dbReference type="Gene3D" id="3.80.30.20">
    <property type="entry name" value="tm_1862 like domain"/>
    <property type="match status" value="1"/>
</dbReference>
<dbReference type="PROSITE" id="PS50926">
    <property type="entry name" value="TRAM"/>
    <property type="match status" value="1"/>
</dbReference>
<evidence type="ECO:0000313" key="17">
    <source>
        <dbReference type="Proteomes" id="UP000185779"/>
    </source>
</evidence>
<evidence type="ECO:0000256" key="1">
    <source>
        <dbReference type="ARBA" id="ARBA00002399"/>
    </source>
</evidence>
<comment type="caution">
    <text evidence="16">The sequence shown here is derived from an EMBL/GenBank/DDBJ whole genome shotgun (WGS) entry which is preliminary data.</text>
</comment>
<dbReference type="GO" id="GO:0035598">
    <property type="term" value="F:tRNA (N(6)-L-threonylcarbamoyladenosine(37)-C(2))-methylthiotransferase activity"/>
    <property type="evidence" value="ECO:0007669"/>
    <property type="project" value="UniProtKB-UniRule"/>
</dbReference>
<dbReference type="GO" id="GO:0046872">
    <property type="term" value="F:metal ion binding"/>
    <property type="evidence" value="ECO:0007669"/>
    <property type="project" value="UniProtKB-UniRule"/>
</dbReference>
<dbReference type="GO" id="GO:0051539">
    <property type="term" value="F:4 iron, 4 sulfur cluster binding"/>
    <property type="evidence" value="ECO:0007669"/>
    <property type="project" value="UniProtKB-UniRule"/>
</dbReference>
<dbReference type="InterPro" id="IPR005839">
    <property type="entry name" value="Methylthiotransferase"/>
</dbReference>
<dbReference type="PANTHER" id="PTHR11918:SF45">
    <property type="entry name" value="THREONYLCARBAMOYLADENOSINE TRNA METHYLTHIOTRANSFERASE"/>
    <property type="match status" value="1"/>
</dbReference>
<dbReference type="SFLD" id="SFLDS00029">
    <property type="entry name" value="Radical_SAM"/>
    <property type="match status" value="1"/>
</dbReference>
<reference evidence="16 17" key="1">
    <citation type="submission" date="2016-05" db="EMBL/GenBank/DDBJ databases">
        <title>Microbial consortia oxidize butane by reversing methanogenesis.</title>
        <authorList>
            <person name="Laso-Perez R."/>
            <person name="Richter M."/>
            <person name="Wegener G."/>
            <person name="Musat F."/>
        </authorList>
    </citation>
    <scope>NUCLEOTIDE SEQUENCE [LARGE SCALE GENOMIC DNA]</scope>
    <source>
        <strain evidence="16">BOX1</strain>
    </source>
</reference>
<feature type="domain" description="TRAM" evidence="12">
    <location>
        <begin position="345"/>
        <end position="404"/>
    </location>
</feature>
<feature type="domain" description="MTTase N-terminal" evidence="13">
    <location>
        <begin position="9"/>
        <end position="119"/>
    </location>
</feature>
<evidence type="ECO:0000256" key="10">
    <source>
        <dbReference type="ARBA" id="ARBA00051661"/>
    </source>
</evidence>
<evidence type="ECO:0000256" key="6">
    <source>
        <dbReference type="ARBA" id="ARBA00022694"/>
    </source>
</evidence>
<dbReference type="PANTHER" id="PTHR11918">
    <property type="entry name" value="RADICAL SAM PROTEINS"/>
    <property type="match status" value="1"/>
</dbReference>
<dbReference type="Pfam" id="PF00919">
    <property type="entry name" value="UPF0004"/>
    <property type="match status" value="1"/>
</dbReference>
<dbReference type="Proteomes" id="UP000885936">
    <property type="component" value="Unassembled WGS sequence"/>
</dbReference>
<dbReference type="Gene3D" id="3.40.50.12160">
    <property type="entry name" value="Methylthiotransferase, N-terminal domain"/>
    <property type="match status" value="1"/>
</dbReference>
<dbReference type="SUPFAM" id="SSF102114">
    <property type="entry name" value="Radical SAM enzymes"/>
    <property type="match status" value="1"/>
</dbReference>
<evidence type="ECO:0000256" key="9">
    <source>
        <dbReference type="ARBA" id="ARBA00023014"/>
    </source>
</evidence>
<evidence type="ECO:0000256" key="2">
    <source>
        <dbReference type="ARBA" id="ARBA00008616"/>
    </source>
</evidence>
<dbReference type="PROSITE" id="PS01278">
    <property type="entry name" value="MTTASE_RADICAL"/>
    <property type="match status" value="1"/>
</dbReference>
<accession>A0A1F2P6P4</accession>
<dbReference type="InterPro" id="IPR013848">
    <property type="entry name" value="Methylthiotransferase_N"/>
</dbReference>
<gene>
    <name evidence="15" type="ORF">ENI32_08165</name>
    <name evidence="16" type="ORF">SBU_000302</name>
</gene>
<sequence>MVMSKNTGMRFYIKTFGCTANTGDSKRIEASLEARGGVRVQHWKDADTVVVNTCTVTKRTELNVLRFIEKMRDAGKRLIIAGCMTVLQRDLLGDDPVEVITPDSITKLPPPQHLDGVIGVVNIAQGCLGSCTYCIVKGARGDLVSASTEYITSTIKRFVEKGLRELRITSQDCSAYGRDKGDVNLADLLNEISSIEGEFRVRVGMMNPKTLLPVLDDVIDAFRNDKIFKFVHIPVQSGSDRILSAMERGYTVSEFEMIVDAFRSTFSDMTLSTDFIVGFPGESEEDFEASLDLLRRIKAEKVNITRYSPRPFTPAAEMRDTLERVKKDRSRRLNSAYFEVLEGQKNLVGREFDVIATEKGVKGGIVTRDDAYRYILVKEGLDLGEKARVRITESRGYYLIGEVS</sequence>
<dbReference type="PATRIC" id="fig|1839936.3.peg.305"/>
<comment type="function">
    <text evidence="1 11">Catalyzes the methylthiolation of N6-threonylcarbamoyladenosine (t(6)A), leading to the formation of 2-methylthio-N6-threonylcarbamoyladenosine (ms(2)t(6)A) at position 37 in tRNAs that read codons beginning with adenine.</text>
</comment>
<dbReference type="PROSITE" id="PS51449">
    <property type="entry name" value="MTTASE_N"/>
    <property type="match status" value="1"/>
</dbReference>
<dbReference type="InterPro" id="IPR006638">
    <property type="entry name" value="Elp3/MiaA/NifB-like_rSAM"/>
</dbReference>
<keyword evidence="5 11" id="KW-0949">S-adenosyl-L-methionine</keyword>
<dbReference type="EC" id="2.8.4.5" evidence="11"/>
<dbReference type="SMART" id="SM00729">
    <property type="entry name" value="Elp3"/>
    <property type="match status" value="1"/>
</dbReference>
<dbReference type="InterPro" id="IPR023404">
    <property type="entry name" value="rSAM_horseshoe"/>
</dbReference>
<evidence type="ECO:0000256" key="4">
    <source>
        <dbReference type="ARBA" id="ARBA00022679"/>
    </source>
</evidence>
<dbReference type="NCBIfam" id="TIGR01578">
    <property type="entry name" value="MiaB-like-B"/>
    <property type="match status" value="1"/>
</dbReference>
<keyword evidence="3 11" id="KW-0004">4Fe-4S</keyword>
<dbReference type="Pfam" id="PF01938">
    <property type="entry name" value="TRAM"/>
    <property type="match status" value="1"/>
</dbReference>
<evidence type="ECO:0000313" key="15">
    <source>
        <dbReference type="EMBL" id="HEC57825.1"/>
    </source>
</evidence>
<comment type="cofactor">
    <cofactor evidence="11">
        <name>[4Fe-4S] cluster</name>
        <dbReference type="ChEBI" id="CHEBI:49883"/>
    </cofactor>
    <text evidence="11">Binds 1 or 2 [4Fe-4S] cluster. One cluster is coordinated with 3 cysteines and an exchangeable S-adenosyl-L-methionine.</text>
</comment>
<dbReference type="InterPro" id="IPR007197">
    <property type="entry name" value="rSAM"/>
</dbReference>